<evidence type="ECO:0000313" key="3">
    <source>
        <dbReference type="Proteomes" id="UP001231189"/>
    </source>
</evidence>
<feature type="region of interest" description="Disordered" evidence="1">
    <location>
        <begin position="53"/>
        <end position="93"/>
    </location>
</feature>
<gene>
    <name evidence="2" type="ORF">QYE76_034234</name>
</gene>
<sequence length="373" mass="38607">MMSSAALGSAAAATVPAGAGAAPSSFPAAPASPFLASQPLAWAHSRLPSSTVAAAHAEPSIPSGSVQPDASLPQHGLPIRSSDPVAPLPFGGAAPPSPGELLIPSQLYGAPPPLYYGQYGAPGGWPPAPPSLTYGAPGGWPPAPPTYGATAQIAPTPHGALAYGGYPSPSYGGRWSTAPPPTAAARSTDLGVYAPPYYTPAPPPPTPPEHPGSASGPFYFAHLIPVKLKVDNYLAWRAQVLPLLRSRYLEGYVDGTYPCPSPYDPAYHAWVAQDQAILSAIQSSLTESVSSLVIFAATSREAWGALHASFASQSHARAHAIRTQLGEVKLLDRSVTDYFNKVTGLADTLAAIGQPLRPEDFTSYVMNGLDEDY</sequence>
<reference evidence="2" key="1">
    <citation type="submission" date="2023-07" db="EMBL/GenBank/DDBJ databases">
        <title>A chromosome-level genome assembly of Lolium multiflorum.</title>
        <authorList>
            <person name="Chen Y."/>
            <person name="Copetti D."/>
            <person name="Kolliker R."/>
            <person name="Studer B."/>
        </authorList>
    </citation>
    <scope>NUCLEOTIDE SEQUENCE</scope>
    <source>
        <strain evidence="2">02402/16</strain>
        <tissue evidence="2">Leaf</tissue>
    </source>
</reference>
<proteinExistence type="predicted"/>
<protein>
    <submittedName>
        <fullName evidence="2">Uncharacterized protein</fullName>
    </submittedName>
</protein>
<dbReference type="AlphaFoldDB" id="A0AAD8QXB0"/>
<evidence type="ECO:0000256" key="1">
    <source>
        <dbReference type="SAM" id="MobiDB-lite"/>
    </source>
</evidence>
<dbReference type="Proteomes" id="UP001231189">
    <property type="component" value="Unassembled WGS sequence"/>
</dbReference>
<organism evidence="2 3">
    <name type="scientific">Lolium multiflorum</name>
    <name type="common">Italian ryegrass</name>
    <name type="synonym">Lolium perenne subsp. multiflorum</name>
    <dbReference type="NCBI Taxonomy" id="4521"/>
    <lineage>
        <taxon>Eukaryota</taxon>
        <taxon>Viridiplantae</taxon>
        <taxon>Streptophyta</taxon>
        <taxon>Embryophyta</taxon>
        <taxon>Tracheophyta</taxon>
        <taxon>Spermatophyta</taxon>
        <taxon>Magnoliopsida</taxon>
        <taxon>Liliopsida</taxon>
        <taxon>Poales</taxon>
        <taxon>Poaceae</taxon>
        <taxon>BOP clade</taxon>
        <taxon>Pooideae</taxon>
        <taxon>Poodae</taxon>
        <taxon>Poeae</taxon>
        <taxon>Poeae Chloroplast Group 2 (Poeae type)</taxon>
        <taxon>Loliodinae</taxon>
        <taxon>Loliinae</taxon>
        <taxon>Lolium</taxon>
    </lineage>
</organism>
<dbReference type="Pfam" id="PF14223">
    <property type="entry name" value="Retrotran_gag_2"/>
    <property type="match status" value="1"/>
</dbReference>
<accession>A0AAD8QXB0</accession>
<keyword evidence="3" id="KW-1185">Reference proteome</keyword>
<dbReference type="PANTHER" id="PTHR47481:SF31">
    <property type="entry name" value="OS01G0873500 PROTEIN"/>
    <property type="match status" value="1"/>
</dbReference>
<comment type="caution">
    <text evidence="2">The sequence shown here is derived from an EMBL/GenBank/DDBJ whole genome shotgun (WGS) entry which is preliminary data.</text>
</comment>
<name>A0AAD8QXB0_LOLMU</name>
<dbReference type="PANTHER" id="PTHR47481">
    <property type="match status" value="1"/>
</dbReference>
<dbReference type="EMBL" id="JAUUTY010000007">
    <property type="protein sequence ID" value="KAK1610561.1"/>
    <property type="molecule type" value="Genomic_DNA"/>
</dbReference>
<evidence type="ECO:0000313" key="2">
    <source>
        <dbReference type="EMBL" id="KAK1610561.1"/>
    </source>
</evidence>